<evidence type="ECO:0000313" key="3">
    <source>
        <dbReference type="Proteomes" id="UP000314294"/>
    </source>
</evidence>
<reference evidence="2 3" key="1">
    <citation type="submission" date="2019-03" db="EMBL/GenBank/DDBJ databases">
        <title>First draft genome of Liparis tanakae, snailfish: a comprehensive survey of snailfish specific genes.</title>
        <authorList>
            <person name="Kim W."/>
            <person name="Song I."/>
            <person name="Jeong J.-H."/>
            <person name="Kim D."/>
            <person name="Kim S."/>
            <person name="Ryu S."/>
            <person name="Song J.Y."/>
            <person name="Lee S.K."/>
        </authorList>
    </citation>
    <scope>NUCLEOTIDE SEQUENCE [LARGE SCALE GENOMIC DNA]</scope>
    <source>
        <tissue evidence="2">Muscle</tissue>
    </source>
</reference>
<feature type="region of interest" description="Disordered" evidence="1">
    <location>
        <begin position="50"/>
        <end position="72"/>
    </location>
</feature>
<evidence type="ECO:0000256" key="1">
    <source>
        <dbReference type="SAM" id="MobiDB-lite"/>
    </source>
</evidence>
<gene>
    <name evidence="2" type="ORF">EYF80_001337</name>
</gene>
<organism evidence="2 3">
    <name type="scientific">Liparis tanakae</name>
    <name type="common">Tanaka's snailfish</name>
    <dbReference type="NCBI Taxonomy" id="230148"/>
    <lineage>
        <taxon>Eukaryota</taxon>
        <taxon>Metazoa</taxon>
        <taxon>Chordata</taxon>
        <taxon>Craniata</taxon>
        <taxon>Vertebrata</taxon>
        <taxon>Euteleostomi</taxon>
        <taxon>Actinopterygii</taxon>
        <taxon>Neopterygii</taxon>
        <taxon>Teleostei</taxon>
        <taxon>Neoteleostei</taxon>
        <taxon>Acanthomorphata</taxon>
        <taxon>Eupercaria</taxon>
        <taxon>Perciformes</taxon>
        <taxon>Cottioidei</taxon>
        <taxon>Cottales</taxon>
        <taxon>Liparidae</taxon>
        <taxon>Liparis</taxon>
    </lineage>
</organism>
<evidence type="ECO:0000313" key="2">
    <source>
        <dbReference type="EMBL" id="TNN88554.1"/>
    </source>
</evidence>
<accession>A0A4Z2JFG1</accession>
<proteinExistence type="predicted"/>
<protein>
    <submittedName>
        <fullName evidence="2">Uncharacterized protein</fullName>
    </submittedName>
</protein>
<dbReference type="AlphaFoldDB" id="A0A4Z2JFG1"/>
<name>A0A4Z2JFG1_9TELE</name>
<keyword evidence="3" id="KW-1185">Reference proteome</keyword>
<sequence length="72" mass="7863">MSRQVEYSVDPSRTSGGRYQRVTTSLEGAEGSIWIHSTDQQLGPLWLERSAQSSVAGGEEPIPAPTGRRIHP</sequence>
<dbReference type="Proteomes" id="UP000314294">
    <property type="component" value="Unassembled WGS sequence"/>
</dbReference>
<dbReference type="EMBL" id="SRLO01000005">
    <property type="protein sequence ID" value="TNN88554.1"/>
    <property type="molecule type" value="Genomic_DNA"/>
</dbReference>
<comment type="caution">
    <text evidence="2">The sequence shown here is derived from an EMBL/GenBank/DDBJ whole genome shotgun (WGS) entry which is preliminary data.</text>
</comment>